<dbReference type="SUPFAM" id="SSF69318">
    <property type="entry name" value="Integrin alpha N-terminal domain"/>
    <property type="match status" value="2"/>
</dbReference>
<feature type="chain" id="PRO_5026037712" description="Integrin-like protein" evidence="6">
    <location>
        <begin position="30"/>
        <end position="484"/>
    </location>
</feature>
<evidence type="ECO:0008006" key="9">
    <source>
        <dbReference type="Google" id="ProtNLM"/>
    </source>
</evidence>
<keyword evidence="3" id="KW-0378">Hydrolase</keyword>
<keyword evidence="1 6" id="KW-0732">Signal</keyword>
<feature type="signal peptide" evidence="6">
    <location>
        <begin position="1"/>
        <end position="29"/>
    </location>
</feature>
<dbReference type="InterPro" id="IPR000413">
    <property type="entry name" value="Integrin_alpha"/>
</dbReference>
<dbReference type="Gene3D" id="2.130.10.130">
    <property type="entry name" value="Integrin alpha, N-terminal"/>
    <property type="match status" value="3"/>
</dbReference>
<dbReference type="AlphaFoldDB" id="A0A6G4TYM7"/>
<dbReference type="PROSITE" id="PS51470">
    <property type="entry name" value="FG_GAP"/>
    <property type="match status" value="1"/>
</dbReference>
<evidence type="ECO:0000313" key="7">
    <source>
        <dbReference type="EMBL" id="NGN64630.1"/>
    </source>
</evidence>
<keyword evidence="2" id="KW-0677">Repeat</keyword>
<dbReference type="PANTHER" id="PTHR23221">
    <property type="entry name" value="GLYCOSYLPHOSPHATIDYLINOSITOL PHOSPHOLIPASE D"/>
    <property type="match status" value="1"/>
</dbReference>
<gene>
    <name evidence="7" type="ORF">G5C51_12050</name>
</gene>
<evidence type="ECO:0000256" key="1">
    <source>
        <dbReference type="ARBA" id="ARBA00022729"/>
    </source>
</evidence>
<evidence type="ECO:0000313" key="8">
    <source>
        <dbReference type="Proteomes" id="UP000481583"/>
    </source>
</evidence>
<dbReference type="InterPro" id="IPR013519">
    <property type="entry name" value="Int_alpha_beta-p"/>
</dbReference>
<proteinExistence type="predicted"/>
<reference evidence="7 8" key="1">
    <citation type="submission" date="2020-02" db="EMBL/GenBank/DDBJ databases">
        <title>Whole-genome analyses of novel actinobacteria.</title>
        <authorList>
            <person name="Sahin N."/>
        </authorList>
    </citation>
    <scope>NUCLEOTIDE SEQUENCE [LARGE SCALE GENOMIC DNA]</scope>
    <source>
        <strain evidence="7 8">A7024</strain>
    </source>
</reference>
<dbReference type="EMBL" id="JAAKZV010000039">
    <property type="protein sequence ID" value="NGN64630.1"/>
    <property type="molecule type" value="Genomic_DNA"/>
</dbReference>
<feature type="region of interest" description="Disordered" evidence="5">
    <location>
        <begin position="315"/>
        <end position="346"/>
    </location>
</feature>
<dbReference type="GO" id="GO:0008305">
    <property type="term" value="C:integrin complex"/>
    <property type="evidence" value="ECO:0007669"/>
    <property type="project" value="InterPro"/>
</dbReference>
<feature type="compositionally biased region" description="Low complexity" evidence="5">
    <location>
        <begin position="330"/>
        <end position="346"/>
    </location>
</feature>
<keyword evidence="8" id="KW-1185">Reference proteome</keyword>
<evidence type="ECO:0000256" key="6">
    <source>
        <dbReference type="SAM" id="SignalP"/>
    </source>
</evidence>
<organism evidence="7 8">
    <name type="scientific">Streptomyces coryli</name>
    <dbReference type="NCBI Taxonomy" id="1128680"/>
    <lineage>
        <taxon>Bacteria</taxon>
        <taxon>Bacillati</taxon>
        <taxon>Actinomycetota</taxon>
        <taxon>Actinomycetes</taxon>
        <taxon>Kitasatosporales</taxon>
        <taxon>Streptomycetaceae</taxon>
        <taxon>Streptomyces</taxon>
    </lineage>
</organism>
<dbReference type="PRINTS" id="PR01185">
    <property type="entry name" value="INTEGRINA"/>
</dbReference>
<protein>
    <recommendedName>
        <fullName evidence="9">Integrin-like protein</fullName>
    </recommendedName>
</protein>
<dbReference type="SMART" id="SM00191">
    <property type="entry name" value="Int_alpha"/>
    <property type="match status" value="6"/>
</dbReference>
<dbReference type="GO" id="GO:0016787">
    <property type="term" value="F:hydrolase activity"/>
    <property type="evidence" value="ECO:0007669"/>
    <property type="project" value="UniProtKB-KW"/>
</dbReference>
<dbReference type="Pfam" id="PF01839">
    <property type="entry name" value="FG-GAP"/>
    <property type="match status" value="5"/>
</dbReference>
<sequence>MRKRTMAAAVTGAALVAAGLTVLPGSAQGAEPAKPFDFNGDGYRDLVAGVPSGTANGYAAAGYVSVTPGSASGANAGAAYRISQSSAGVPGSSEANDRFGTRSTSADLNADGYADLVVSASNEDAGTGRLTILWGSAKGLSGGTSVKGPGGGIVGYGGSALAITDVTGDGKADILAGNPGEEGGSLSYSTGPFAPGSTPSELKPVPDDGLLHFARITSFATGDFDDDGRPDAALTYGGSDGYGTVFLRGTADGLKPVDAWSRGFTGESIAAGDFDHDGVDDLAFGDAMNSSEAENPPYPITPGNGGIVRIAFGGAEGPAGTRAPQDISQESAGVPGSGAGESEAGDSFGSALAAGDLNGDGHDDLVAGTPFEDIGTLEDAGSATVLYGAQRGAAAFSQGTAGVSGADEAGDHFAGGLVVRDLNKDGKADIAAGVTGEDSGDGRIVTLPGSASGTTATGSKNLTPTALGLPAQSADYRLGVFLGR</sequence>
<keyword evidence="4" id="KW-0325">Glycoprotein</keyword>
<dbReference type="Proteomes" id="UP000481583">
    <property type="component" value="Unassembled WGS sequence"/>
</dbReference>
<dbReference type="PANTHER" id="PTHR23221:SF7">
    <property type="entry name" value="PHOSPHATIDYLINOSITOL-GLYCAN-SPECIFIC PHOSPHOLIPASE D"/>
    <property type="match status" value="1"/>
</dbReference>
<evidence type="ECO:0000256" key="4">
    <source>
        <dbReference type="ARBA" id="ARBA00023180"/>
    </source>
</evidence>
<dbReference type="InterPro" id="IPR028994">
    <property type="entry name" value="Integrin_alpha_N"/>
</dbReference>
<evidence type="ECO:0000256" key="3">
    <source>
        <dbReference type="ARBA" id="ARBA00022801"/>
    </source>
</evidence>
<name>A0A6G4TYM7_9ACTN</name>
<dbReference type="GO" id="GO:0007155">
    <property type="term" value="P:cell adhesion"/>
    <property type="evidence" value="ECO:0007669"/>
    <property type="project" value="InterPro"/>
</dbReference>
<dbReference type="InterPro" id="IPR013517">
    <property type="entry name" value="FG-GAP"/>
</dbReference>
<comment type="caution">
    <text evidence="7">The sequence shown here is derived from an EMBL/GenBank/DDBJ whole genome shotgun (WGS) entry which is preliminary data.</text>
</comment>
<dbReference type="RefSeq" id="WP_165236301.1">
    <property type="nucleotide sequence ID" value="NZ_JAAKZV010000039.1"/>
</dbReference>
<evidence type="ECO:0000256" key="5">
    <source>
        <dbReference type="SAM" id="MobiDB-lite"/>
    </source>
</evidence>
<evidence type="ECO:0000256" key="2">
    <source>
        <dbReference type="ARBA" id="ARBA00022737"/>
    </source>
</evidence>
<accession>A0A6G4TYM7</accession>